<comment type="subcellular location">
    <subcellularLocation>
        <location evidence="1">Membrane</location>
        <topology evidence="1">Multi-pass membrane protein</topology>
    </subcellularLocation>
</comment>
<dbReference type="GO" id="GO:0008332">
    <property type="term" value="F:low voltage-gated calcium channel activity"/>
    <property type="evidence" value="ECO:0007669"/>
    <property type="project" value="TreeGrafter"/>
</dbReference>
<evidence type="ECO:0000256" key="2">
    <source>
        <dbReference type="ARBA" id="ARBA00022692"/>
    </source>
</evidence>
<organism evidence="8">
    <name type="scientific">Rodentolepis nana</name>
    <name type="common">Dwarf tapeworm</name>
    <name type="synonym">Hymenolepis nana</name>
    <dbReference type="NCBI Taxonomy" id="102285"/>
    <lineage>
        <taxon>Eukaryota</taxon>
        <taxon>Metazoa</taxon>
        <taxon>Spiralia</taxon>
        <taxon>Lophotrochozoa</taxon>
        <taxon>Platyhelminthes</taxon>
        <taxon>Cestoda</taxon>
        <taxon>Eucestoda</taxon>
        <taxon>Cyclophyllidea</taxon>
        <taxon>Hymenolepididae</taxon>
        <taxon>Rodentolepis</taxon>
    </lineage>
</organism>
<evidence type="ECO:0000313" key="8">
    <source>
        <dbReference type="WBParaSite" id="HNAJ_0000637501-mRNA-1"/>
    </source>
</evidence>
<keyword evidence="3" id="KW-1133">Transmembrane helix</keyword>
<dbReference type="WBParaSite" id="HNAJ_0000637501-mRNA-1">
    <property type="protein sequence ID" value="HNAJ_0000637501-mRNA-1"/>
    <property type="gene ID" value="HNAJ_0000637501"/>
</dbReference>
<accession>A0A0R3TH34</accession>
<reference evidence="8" key="1">
    <citation type="submission" date="2017-02" db="UniProtKB">
        <authorList>
            <consortium name="WormBaseParasite"/>
        </authorList>
    </citation>
    <scope>IDENTIFICATION</scope>
</reference>
<proteinExistence type="predicted"/>
<evidence type="ECO:0000256" key="3">
    <source>
        <dbReference type="ARBA" id="ARBA00022989"/>
    </source>
</evidence>
<evidence type="ECO:0000313" key="7">
    <source>
        <dbReference type="Proteomes" id="UP000278807"/>
    </source>
</evidence>
<dbReference type="Proteomes" id="UP000278807">
    <property type="component" value="Unassembled WGS sequence"/>
</dbReference>
<dbReference type="STRING" id="102285.A0A0R3TH34"/>
<dbReference type="InterPro" id="IPR005821">
    <property type="entry name" value="Ion_trans_dom"/>
</dbReference>
<gene>
    <name evidence="6" type="ORF">HNAJ_LOCUS6371</name>
</gene>
<name>A0A0R3TH34_RODNA</name>
<keyword evidence="2" id="KW-0812">Transmembrane</keyword>
<reference evidence="6 7" key="2">
    <citation type="submission" date="2018-11" db="EMBL/GenBank/DDBJ databases">
        <authorList>
            <consortium name="Pathogen Informatics"/>
        </authorList>
    </citation>
    <scope>NUCLEOTIDE SEQUENCE [LARGE SCALE GENOMIC DNA]</scope>
</reference>
<dbReference type="Gene3D" id="1.10.287.70">
    <property type="match status" value="1"/>
</dbReference>
<dbReference type="Pfam" id="PF00520">
    <property type="entry name" value="Ion_trans"/>
    <property type="match status" value="1"/>
</dbReference>
<sequence>MDNPTPCSLNRHGYVCKFPLVCHDFRPNMTKAAIAERNAIEANMSANPYAFTGYIRPPERWPGPNYGITNFDNLAASMLTVFQCVTMEGWTNVLYWVKLFDFLIGQTICCPSTSEVFDDKQPSSTLLHVRTLKFRSPICNL</sequence>
<dbReference type="GO" id="GO:0070509">
    <property type="term" value="P:calcium ion import"/>
    <property type="evidence" value="ECO:0007669"/>
    <property type="project" value="TreeGrafter"/>
</dbReference>
<dbReference type="PANTHER" id="PTHR10037:SF293">
    <property type="entry name" value="EF-HAND DOMAIN-CONTAINING PROTEIN"/>
    <property type="match status" value="1"/>
</dbReference>
<dbReference type="PANTHER" id="PTHR10037">
    <property type="entry name" value="VOLTAGE-GATED CATION CHANNEL CALCIUM AND SODIUM"/>
    <property type="match status" value="1"/>
</dbReference>
<evidence type="ECO:0000256" key="4">
    <source>
        <dbReference type="ARBA" id="ARBA00023136"/>
    </source>
</evidence>
<protein>
    <submittedName>
        <fullName evidence="8">Ion_trans domain-containing protein</fullName>
    </submittedName>
</protein>
<dbReference type="GO" id="GO:0043005">
    <property type="term" value="C:neuron projection"/>
    <property type="evidence" value="ECO:0007669"/>
    <property type="project" value="TreeGrafter"/>
</dbReference>
<dbReference type="EMBL" id="UZAE01006820">
    <property type="protein sequence ID" value="VDO02231.1"/>
    <property type="molecule type" value="Genomic_DNA"/>
</dbReference>
<dbReference type="GO" id="GO:0005248">
    <property type="term" value="F:voltage-gated sodium channel activity"/>
    <property type="evidence" value="ECO:0007669"/>
    <property type="project" value="TreeGrafter"/>
</dbReference>
<dbReference type="InterPro" id="IPR043203">
    <property type="entry name" value="VGCC_Ca_Na"/>
</dbReference>
<evidence type="ECO:0000256" key="1">
    <source>
        <dbReference type="ARBA" id="ARBA00004141"/>
    </source>
</evidence>
<dbReference type="GO" id="GO:0001518">
    <property type="term" value="C:voltage-gated sodium channel complex"/>
    <property type="evidence" value="ECO:0007669"/>
    <property type="project" value="TreeGrafter"/>
</dbReference>
<dbReference type="AlphaFoldDB" id="A0A0R3TH34"/>
<evidence type="ECO:0000313" key="6">
    <source>
        <dbReference type="EMBL" id="VDO02231.1"/>
    </source>
</evidence>
<evidence type="ECO:0000259" key="5">
    <source>
        <dbReference type="Pfam" id="PF00520"/>
    </source>
</evidence>
<dbReference type="OrthoDB" id="431720at2759"/>
<keyword evidence="4" id="KW-0472">Membrane</keyword>
<feature type="domain" description="Ion transport" evidence="5">
    <location>
        <begin position="57"/>
        <end position="97"/>
    </location>
</feature>
<dbReference type="GO" id="GO:0086010">
    <property type="term" value="P:membrane depolarization during action potential"/>
    <property type="evidence" value="ECO:0007669"/>
    <property type="project" value="TreeGrafter"/>
</dbReference>
<keyword evidence="7" id="KW-1185">Reference proteome</keyword>